<evidence type="ECO:0008006" key="3">
    <source>
        <dbReference type="Google" id="ProtNLM"/>
    </source>
</evidence>
<dbReference type="InterPro" id="IPR058119">
    <property type="entry name" value="SCO0607-like"/>
</dbReference>
<dbReference type="RefSeq" id="WP_228047742.1">
    <property type="nucleotide sequence ID" value="NZ_JADDXU010000004.1"/>
</dbReference>
<dbReference type="Proteomes" id="UP001257948">
    <property type="component" value="Unassembled WGS sequence"/>
</dbReference>
<comment type="caution">
    <text evidence="1">The sequence shown here is derived from an EMBL/GenBank/DDBJ whole genome shotgun (WGS) entry which is preliminary data.</text>
</comment>
<dbReference type="NCBIfam" id="NF046120">
    <property type="entry name" value="lipo_SCO0607"/>
    <property type="match status" value="1"/>
</dbReference>
<protein>
    <recommendedName>
        <fullName evidence="3">Lipoprotein</fullName>
    </recommendedName>
</protein>
<evidence type="ECO:0000313" key="2">
    <source>
        <dbReference type="Proteomes" id="UP001257948"/>
    </source>
</evidence>
<name>A0ABU3LKB7_9ACTN</name>
<keyword evidence="2" id="KW-1185">Reference proteome</keyword>
<organism evidence="1 2">
    <name type="scientific">Streptomyces justiciae</name>
    <dbReference type="NCBI Taxonomy" id="2780140"/>
    <lineage>
        <taxon>Bacteria</taxon>
        <taxon>Bacillati</taxon>
        <taxon>Actinomycetota</taxon>
        <taxon>Actinomycetes</taxon>
        <taxon>Kitasatosporales</taxon>
        <taxon>Streptomycetaceae</taxon>
        <taxon>Streptomyces</taxon>
    </lineage>
</organism>
<reference evidence="2" key="1">
    <citation type="submission" date="2023-07" db="EMBL/GenBank/DDBJ databases">
        <title>Draft genome sequence of the endophytic actinobacterium Streptomyces justiciae WPN32, a potential antibiotic producer.</title>
        <authorList>
            <person name="Yasawong M."/>
            <person name="Pana W."/>
            <person name="Ganta P."/>
            <person name="Santapan N."/>
            <person name="Songngamsuk T."/>
            <person name="Phatcharaharikarn M."/>
            <person name="Kerdtoob S."/>
            <person name="Nantapong N."/>
        </authorList>
    </citation>
    <scope>NUCLEOTIDE SEQUENCE [LARGE SCALE GENOMIC DNA]</scope>
    <source>
        <strain evidence="2">WPN32</strain>
    </source>
</reference>
<sequence length="110" mass="11730">MITPRDKSRAASGLRPQKARIAAVLASTAAVLALSGCAGWEYRENICSGGEYPVLAVGSTGSACVSDEEEPSAGYARYPEGKVPQEVGDKWDVYWETHTLDEDGKIVDVP</sequence>
<dbReference type="EMBL" id="JAVTLL010000002">
    <property type="protein sequence ID" value="MDT7839686.1"/>
    <property type="molecule type" value="Genomic_DNA"/>
</dbReference>
<accession>A0ABU3LKB7</accession>
<gene>
    <name evidence="1" type="ORF">RQC66_02960</name>
</gene>
<proteinExistence type="predicted"/>
<evidence type="ECO:0000313" key="1">
    <source>
        <dbReference type="EMBL" id="MDT7839686.1"/>
    </source>
</evidence>